<dbReference type="Gene3D" id="2.20.200.10">
    <property type="entry name" value="Outer membrane efflux proteins (OEP)"/>
    <property type="match status" value="1"/>
</dbReference>
<keyword evidence="2" id="KW-0812">Transmembrane</keyword>
<evidence type="ECO:0000256" key="1">
    <source>
        <dbReference type="ARBA" id="ARBA00007613"/>
    </source>
</evidence>
<feature type="signal peptide" evidence="2">
    <location>
        <begin position="1"/>
        <end position="20"/>
    </location>
</feature>
<proteinExistence type="inferred from homology"/>
<accession>A0ABM7X1G2</accession>
<dbReference type="InterPro" id="IPR010131">
    <property type="entry name" value="MdtP/NodT-like"/>
</dbReference>
<keyword evidence="4" id="KW-1185">Reference proteome</keyword>
<reference evidence="4" key="1">
    <citation type="journal article" date="2022" name="Int. J. Syst. Evol. Microbiol.">
        <title>Anaeromyxobacter oryzae sp. nov., Anaeromyxobacter diazotrophicus sp. nov. and Anaeromyxobacter paludicola sp. nov., isolated from paddy soils.</title>
        <authorList>
            <person name="Itoh H."/>
            <person name="Xu Z."/>
            <person name="Mise K."/>
            <person name="Masuda Y."/>
            <person name="Ushijima N."/>
            <person name="Hayakawa C."/>
            <person name="Shiratori Y."/>
            <person name="Senoo K."/>
        </authorList>
    </citation>
    <scope>NUCLEOTIDE SEQUENCE [LARGE SCALE GENOMIC DNA]</scope>
    <source>
        <strain evidence="4">Red232</strain>
    </source>
</reference>
<dbReference type="Gene3D" id="1.20.1600.10">
    <property type="entry name" value="Outer membrane efflux proteins (OEP)"/>
    <property type="match status" value="1"/>
</dbReference>
<dbReference type="Proteomes" id="UP001162891">
    <property type="component" value="Chromosome"/>
</dbReference>
<keyword evidence="2" id="KW-1134">Transmembrane beta strand</keyword>
<comment type="subcellular location">
    <subcellularLocation>
        <location evidence="2">Cell membrane</location>
        <topology evidence="2">Lipid-anchor</topology>
    </subcellularLocation>
</comment>
<comment type="similarity">
    <text evidence="1 2">Belongs to the outer membrane factor (OMF) (TC 1.B.17) family.</text>
</comment>
<sequence length="481" mass="50826">MIRGTLAHGPWVAVASMVLAACAVGPNYTRPGVAAPAAFQGVRAQRPGGDGDGTLPSGWWRIFGDARLDSLEARIDVSSETLKAAVAAFRQARALAQYDRAGYLPIVTAGFSATRERLSRNRPQNLGAAGPYDDFVVPLDMSYELDVWGRVRRTVEGGRASAEASAADVATVRLSLQAELAMDWFQLRTVDAQERLLERTVKSYEAALELTQVRYEGGVAPEVDLAQARTQLESTRSSEIDLQEQRAQLEHAIATLVGVSAPTFDLPRTPLEATPPQIPVGLPSALLERRPDLVGAERRVAAASAQIGVARSAYLPSIALTGTGGFESAALRTLISPASVLWTLGASLSETLFDGGRRKALSEEAVAAYDGAVATYRQAALTAFEEVEDDLSALRVLSDEAETQSAAVAAAERSLVLSQTRYEGGVTTYLEVLTAQSAALANERAAVAVQGRRFVASVLLAKALGGGWSGSLAMPPPPPGS</sequence>
<dbReference type="PANTHER" id="PTHR30203:SF33">
    <property type="entry name" value="BLR4455 PROTEIN"/>
    <property type="match status" value="1"/>
</dbReference>
<feature type="chain" id="PRO_5045006860" evidence="2">
    <location>
        <begin position="21"/>
        <end position="481"/>
    </location>
</feature>
<dbReference type="EMBL" id="AP025591">
    <property type="protein sequence ID" value="BDG05585.1"/>
    <property type="molecule type" value="Genomic_DNA"/>
</dbReference>
<dbReference type="InterPro" id="IPR003423">
    <property type="entry name" value="OMP_efflux"/>
</dbReference>
<evidence type="ECO:0000313" key="4">
    <source>
        <dbReference type="Proteomes" id="UP001162891"/>
    </source>
</evidence>
<evidence type="ECO:0000313" key="3">
    <source>
        <dbReference type="EMBL" id="BDG05585.1"/>
    </source>
</evidence>
<keyword evidence="2" id="KW-0449">Lipoprotein</keyword>
<keyword evidence="2" id="KW-0564">Palmitate</keyword>
<organism evidence="3 4">
    <name type="scientific">Anaeromyxobacter oryzae</name>
    <dbReference type="NCBI Taxonomy" id="2918170"/>
    <lineage>
        <taxon>Bacteria</taxon>
        <taxon>Pseudomonadati</taxon>
        <taxon>Myxococcota</taxon>
        <taxon>Myxococcia</taxon>
        <taxon>Myxococcales</taxon>
        <taxon>Cystobacterineae</taxon>
        <taxon>Anaeromyxobacteraceae</taxon>
        <taxon>Anaeromyxobacter</taxon>
    </lineage>
</organism>
<name>A0ABM7X1G2_9BACT</name>
<keyword evidence="2" id="KW-0472">Membrane</keyword>
<gene>
    <name evidence="3" type="ORF">AMOR_45810</name>
</gene>
<dbReference type="PROSITE" id="PS51257">
    <property type="entry name" value="PROKAR_LIPOPROTEIN"/>
    <property type="match status" value="1"/>
</dbReference>
<keyword evidence="2" id="KW-0732">Signal</keyword>
<dbReference type="SUPFAM" id="SSF56954">
    <property type="entry name" value="Outer membrane efflux proteins (OEP)"/>
    <property type="match status" value="1"/>
</dbReference>
<dbReference type="PANTHER" id="PTHR30203">
    <property type="entry name" value="OUTER MEMBRANE CATION EFFLUX PROTEIN"/>
    <property type="match status" value="1"/>
</dbReference>
<dbReference type="Pfam" id="PF02321">
    <property type="entry name" value="OEP"/>
    <property type="match status" value="2"/>
</dbReference>
<evidence type="ECO:0000256" key="2">
    <source>
        <dbReference type="RuleBase" id="RU362097"/>
    </source>
</evidence>
<dbReference type="NCBIfam" id="TIGR01845">
    <property type="entry name" value="outer_NodT"/>
    <property type="match status" value="1"/>
</dbReference>
<protein>
    <submittedName>
        <fullName evidence="3">RND transporter</fullName>
    </submittedName>
</protein>